<dbReference type="InterPro" id="IPR001647">
    <property type="entry name" value="HTH_TetR"/>
</dbReference>
<evidence type="ECO:0000256" key="1">
    <source>
        <dbReference type="ARBA" id="ARBA00023015"/>
    </source>
</evidence>
<dbReference type="Gene3D" id="1.10.357.10">
    <property type="entry name" value="Tetracycline Repressor, domain 2"/>
    <property type="match status" value="1"/>
</dbReference>
<keyword evidence="7" id="KW-1185">Reference proteome</keyword>
<evidence type="ECO:0000256" key="2">
    <source>
        <dbReference type="ARBA" id="ARBA00023125"/>
    </source>
</evidence>
<feature type="domain" description="HTH tetR-type" evidence="5">
    <location>
        <begin position="21"/>
        <end position="81"/>
    </location>
</feature>
<dbReference type="RefSeq" id="WP_382404511.1">
    <property type="nucleotide sequence ID" value="NZ_JBHSWH010000001.1"/>
</dbReference>
<dbReference type="Gene3D" id="1.10.10.60">
    <property type="entry name" value="Homeodomain-like"/>
    <property type="match status" value="1"/>
</dbReference>
<comment type="caution">
    <text evidence="6">The sequence shown here is derived from an EMBL/GenBank/DDBJ whole genome shotgun (WGS) entry which is preliminary data.</text>
</comment>
<evidence type="ECO:0000313" key="6">
    <source>
        <dbReference type="EMBL" id="MFC6707849.1"/>
    </source>
</evidence>
<dbReference type="PROSITE" id="PS01081">
    <property type="entry name" value="HTH_TETR_1"/>
    <property type="match status" value="1"/>
</dbReference>
<reference evidence="7" key="1">
    <citation type="journal article" date="2019" name="Int. J. Syst. Evol. Microbiol.">
        <title>The Global Catalogue of Microorganisms (GCM) 10K type strain sequencing project: providing services to taxonomists for standard genome sequencing and annotation.</title>
        <authorList>
            <consortium name="The Broad Institute Genomics Platform"/>
            <consortium name="The Broad Institute Genome Sequencing Center for Infectious Disease"/>
            <person name="Wu L."/>
            <person name="Ma J."/>
        </authorList>
    </citation>
    <scope>NUCLEOTIDE SEQUENCE [LARGE SCALE GENOMIC DNA]</scope>
    <source>
        <strain evidence="7">CCUG 58127</strain>
    </source>
</reference>
<dbReference type="PROSITE" id="PS50977">
    <property type="entry name" value="HTH_TETR_2"/>
    <property type="match status" value="1"/>
</dbReference>
<dbReference type="Pfam" id="PF00440">
    <property type="entry name" value="TetR_N"/>
    <property type="match status" value="1"/>
</dbReference>
<evidence type="ECO:0000313" key="7">
    <source>
        <dbReference type="Proteomes" id="UP001596298"/>
    </source>
</evidence>
<sequence length="203" mass="21742">MNTVQVCRGERHAQLEEIAIPLNHEDVIDAAVEVLRKHGLADLTMRRLARELDVQPGALYWHVDNKQTLLVRVAERMLAEVTMASGSEPVAGIRQLARGIRAEVLPVPDGSDVVALGYALDPTAVSAFVRLRHLVGELCGSTAATTAATDLIVHHVLGAVGVEQNRRAADLPTRGATAAFERGLDLALSSIAPTTERRTAHGS</sequence>
<keyword evidence="3" id="KW-0804">Transcription</keyword>
<name>A0ABW2AML9_9MICO</name>
<dbReference type="InterPro" id="IPR036271">
    <property type="entry name" value="Tet_transcr_reg_TetR-rel_C_sf"/>
</dbReference>
<dbReference type="SUPFAM" id="SSF48498">
    <property type="entry name" value="Tetracyclin repressor-like, C-terminal domain"/>
    <property type="match status" value="1"/>
</dbReference>
<protein>
    <submittedName>
        <fullName evidence="6">TetR family transcriptional regulator</fullName>
    </submittedName>
</protein>
<gene>
    <name evidence="6" type="ORF">ACFQDH_22085</name>
</gene>
<feature type="DNA-binding region" description="H-T-H motif" evidence="4">
    <location>
        <begin position="44"/>
        <end position="63"/>
    </location>
</feature>
<dbReference type="InterPro" id="IPR050109">
    <property type="entry name" value="HTH-type_TetR-like_transc_reg"/>
</dbReference>
<dbReference type="InterPro" id="IPR009057">
    <property type="entry name" value="Homeodomain-like_sf"/>
</dbReference>
<dbReference type="SUPFAM" id="SSF46689">
    <property type="entry name" value="Homeodomain-like"/>
    <property type="match status" value="1"/>
</dbReference>
<dbReference type="PANTHER" id="PTHR30055:SF151">
    <property type="entry name" value="TRANSCRIPTIONAL REGULATORY PROTEIN"/>
    <property type="match status" value="1"/>
</dbReference>
<dbReference type="PRINTS" id="PR00455">
    <property type="entry name" value="HTHTETR"/>
</dbReference>
<evidence type="ECO:0000259" key="5">
    <source>
        <dbReference type="PROSITE" id="PS50977"/>
    </source>
</evidence>
<keyword evidence="2 4" id="KW-0238">DNA-binding</keyword>
<dbReference type="InterPro" id="IPR023772">
    <property type="entry name" value="DNA-bd_HTH_TetR-type_CS"/>
</dbReference>
<organism evidence="6 7">
    <name type="scientific">Flexivirga alba</name>
    <dbReference type="NCBI Taxonomy" id="702742"/>
    <lineage>
        <taxon>Bacteria</taxon>
        <taxon>Bacillati</taxon>
        <taxon>Actinomycetota</taxon>
        <taxon>Actinomycetes</taxon>
        <taxon>Micrococcales</taxon>
        <taxon>Dermacoccaceae</taxon>
        <taxon>Flexivirga</taxon>
    </lineage>
</organism>
<evidence type="ECO:0000256" key="4">
    <source>
        <dbReference type="PROSITE-ProRule" id="PRU00335"/>
    </source>
</evidence>
<keyword evidence="1" id="KW-0805">Transcription regulation</keyword>
<proteinExistence type="predicted"/>
<dbReference type="EMBL" id="JBHSWH010000001">
    <property type="protein sequence ID" value="MFC6707849.1"/>
    <property type="molecule type" value="Genomic_DNA"/>
</dbReference>
<dbReference type="PANTHER" id="PTHR30055">
    <property type="entry name" value="HTH-TYPE TRANSCRIPTIONAL REGULATOR RUTR"/>
    <property type="match status" value="1"/>
</dbReference>
<accession>A0ABW2AML9</accession>
<evidence type="ECO:0000256" key="3">
    <source>
        <dbReference type="ARBA" id="ARBA00023163"/>
    </source>
</evidence>
<dbReference type="Proteomes" id="UP001596298">
    <property type="component" value="Unassembled WGS sequence"/>
</dbReference>